<dbReference type="EMBL" id="AFAR01000066">
    <property type="protein sequence ID" value="EGF28860.1"/>
    <property type="molecule type" value="Genomic_DNA"/>
</dbReference>
<gene>
    <name evidence="3" type="ORF">RBWH47_04915</name>
</gene>
<proteinExistence type="inferred from homology"/>
<accession>F2ANC0</accession>
<feature type="domain" description="UspA" evidence="2">
    <location>
        <begin position="163"/>
        <end position="303"/>
    </location>
</feature>
<dbReference type="PATRIC" id="fig|991778.3.peg.1247"/>
<dbReference type="AlphaFoldDB" id="F2ANC0"/>
<dbReference type="CDD" id="cd00293">
    <property type="entry name" value="USP-like"/>
    <property type="match status" value="2"/>
</dbReference>
<evidence type="ECO:0000256" key="1">
    <source>
        <dbReference type="ARBA" id="ARBA00008791"/>
    </source>
</evidence>
<dbReference type="SUPFAM" id="SSF52402">
    <property type="entry name" value="Adenine nucleotide alpha hydrolases-like"/>
    <property type="match status" value="2"/>
</dbReference>
<evidence type="ECO:0000313" key="4">
    <source>
        <dbReference type="Proteomes" id="UP000006222"/>
    </source>
</evidence>
<reference evidence="3 4" key="1">
    <citation type="journal article" date="2013" name="Mar. Genomics">
        <title>Expression of sulfatases in Rhodopirellula baltica and the diversity of sulfatases in the genus Rhodopirellula.</title>
        <authorList>
            <person name="Wegner C.E."/>
            <person name="Richter-Heitmann T."/>
            <person name="Klindworth A."/>
            <person name="Klockow C."/>
            <person name="Richter M."/>
            <person name="Achstetter T."/>
            <person name="Glockner F.O."/>
            <person name="Harder J."/>
        </authorList>
    </citation>
    <scope>NUCLEOTIDE SEQUENCE [LARGE SCALE GENOMIC DNA]</scope>
    <source>
        <strain evidence="3 4">WH47</strain>
    </source>
</reference>
<dbReference type="InterPro" id="IPR006015">
    <property type="entry name" value="Universal_stress_UspA"/>
</dbReference>
<dbReference type="InterPro" id="IPR014729">
    <property type="entry name" value="Rossmann-like_a/b/a_fold"/>
</dbReference>
<dbReference type="InterPro" id="IPR006016">
    <property type="entry name" value="UspA"/>
</dbReference>
<name>F2ANC0_RHOBT</name>
<dbReference type="RefSeq" id="WP_007325137.1">
    <property type="nucleotide sequence ID" value="NZ_AFAR01000066.1"/>
</dbReference>
<feature type="domain" description="UspA" evidence="2">
    <location>
        <begin position="11"/>
        <end position="148"/>
    </location>
</feature>
<dbReference type="PRINTS" id="PR01438">
    <property type="entry name" value="UNVRSLSTRESS"/>
</dbReference>
<comment type="caution">
    <text evidence="3">The sequence shown here is derived from an EMBL/GenBank/DDBJ whole genome shotgun (WGS) entry which is preliminary data.</text>
</comment>
<dbReference type="Pfam" id="PF00582">
    <property type="entry name" value="Usp"/>
    <property type="match status" value="2"/>
</dbReference>
<dbReference type="Proteomes" id="UP000006222">
    <property type="component" value="Unassembled WGS sequence"/>
</dbReference>
<sequence>MNESNGPKLRTLIGIDSSAPARDALQALSKSTLAEACEVSLATIVPEPPLYTIDDTSMPWIPQEVFDSRLEIENTQLKQLQQEFGERFSSCEFSVSQGHPGRGLIEMSERFDADWIVIGSVGHSAFSRILLGSTSDYVANRSTRTCLVHRPITTDHEPSKGLFSRVVIAISNAESDTALPDWVAALRLVPNCVVHLVHVMETHPEYELHLLKKVAAYMEEVRSAAWKLMETTRPRLEALGMKVKPSLLESPHVGRAVLEYANEHACDLIIVGDQDDSLMERVMLGSVSRFVVRHANQSVLIVR</sequence>
<evidence type="ECO:0000313" key="3">
    <source>
        <dbReference type="EMBL" id="EGF28860.1"/>
    </source>
</evidence>
<dbReference type="Gene3D" id="3.40.50.620">
    <property type="entry name" value="HUPs"/>
    <property type="match status" value="2"/>
</dbReference>
<comment type="similarity">
    <text evidence="1">Belongs to the universal stress protein A family.</text>
</comment>
<dbReference type="PANTHER" id="PTHR43010">
    <property type="entry name" value="UNIVERSAL STRESS PROTEIN SLR1230"/>
    <property type="match status" value="1"/>
</dbReference>
<dbReference type="PANTHER" id="PTHR43010:SF1">
    <property type="entry name" value="USPA DOMAIN-CONTAINING PROTEIN"/>
    <property type="match status" value="1"/>
</dbReference>
<organism evidence="3 4">
    <name type="scientific">Rhodopirellula baltica WH47</name>
    <dbReference type="NCBI Taxonomy" id="991778"/>
    <lineage>
        <taxon>Bacteria</taxon>
        <taxon>Pseudomonadati</taxon>
        <taxon>Planctomycetota</taxon>
        <taxon>Planctomycetia</taxon>
        <taxon>Pirellulales</taxon>
        <taxon>Pirellulaceae</taxon>
        <taxon>Rhodopirellula</taxon>
    </lineage>
</organism>
<dbReference type="InterPro" id="IPR051688">
    <property type="entry name" value="USP_A"/>
</dbReference>
<evidence type="ECO:0000259" key="2">
    <source>
        <dbReference type="Pfam" id="PF00582"/>
    </source>
</evidence>
<protein>
    <submittedName>
        <fullName evidence="3">Universal stress protein</fullName>
    </submittedName>
</protein>